<dbReference type="EMBL" id="UYSU01033961">
    <property type="protein sequence ID" value="VDL93430.1"/>
    <property type="molecule type" value="Genomic_DNA"/>
</dbReference>
<proteinExistence type="predicted"/>
<dbReference type="Proteomes" id="UP000275846">
    <property type="component" value="Unassembled WGS sequence"/>
</dbReference>
<gene>
    <name evidence="1" type="ORF">SSLN_LOCUS7045</name>
</gene>
<reference evidence="1 2" key="2">
    <citation type="submission" date="2018-11" db="EMBL/GenBank/DDBJ databases">
        <authorList>
            <consortium name="Pathogen Informatics"/>
        </authorList>
    </citation>
    <scope>NUCLEOTIDE SEQUENCE [LARGE SCALE GENOMIC DNA]</scope>
    <source>
        <strain evidence="1 2">NST_G2</strain>
    </source>
</reference>
<accession>A0A183SS47</accession>
<protein>
    <submittedName>
        <fullName evidence="3">Adenylate cyclase</fullName>
    </submittedName>
</protein>
<dbReference type="AlphaFoldDB" id="A0A183SS47"/>
<sequence>MPQPRTFILCAEASRKLFAGIRPFDSQDLLAIRDTGSWDWTVHTISLQLQSSGHRYHQVSEMDDGHVFEILRNLSLAPHLVEECCEFCRQPGPTVLVDFRWIHDLDPVCSVQLEFDAASISSPRERVTTASQPWLATLAFNHNVADIVRQSEACPTGKN</sequence>
<evidence type="ECO:0000313" key="2">
    <source>
        <dbReference type="Proteomes" id="UP000275846"/>
    </source>
</evidence>
<reference evidence="3" key="1">
    <citation type="submission" date="2016-06" db="UniProtKB">
        <authorList>
            <consortium name="WormBaseParasite"/>
        </authorList>
    </citation>
    <scope>IDENTIFICATION</scope>
</reference>
<keyword evidence="2" id="KW-1185">Reference proteome</keyword>
<evidence type="ECO:0000313" key="1">
    <source>
        <dbReference type="EMBL" id="VDL93430.1"/>
    </source>
</evidence>
<evidence type="ECO:0000313" key="3">
    <source>
        <dbReference type="WBParaSite" id="SSLN_0000727101-mRNA-1"/>
    </source>
</evidence>
<dbReference type="WBParaSite" id="SSLN_0000727101-mRNA-1">
    <property type="protein sequence ID" value="SSLN_0000727101-mRNA-1"/>
    <property type="gene ID" value="SSLN_0000727101"/>
</dbReference>
<organism evidence="3">
    <name type="scientific">Schistocephalus solidus</name>
    <name type="common">Tapeworm</name>
    <dbReference type="NCBI Taxonomy" id="70667"/>
    <lineage>
        <taxon>Eukaryota</taxon>
        <taxon>Metazoa</taxon>
        <taxon>Spiralia</taxon>
        <taxon>Lophotrochozoa</taxon>
        <taxon>Platyhelminthes</taxon>
        <taxon>Cestoda</taxon>
        <taxon>Eucestoda</taxon>
        <taxon>Diphyllobothriidea</taxon>
        <taxon>Diphyllobothriidae</taxon>
        <taxon>Schistocephalus</taxon>
    </lineage>
</organism>
<name>A0A183SS47_SCHSO</name>